<comment type="cofactor">
    <cofactor evidence="1">
        <name>Zn(2+)</name>
        <dbReference type="ChEBI" id="CHEBI:29105"/>
    </cofactor>
</comment>
<dbReference type="SMART" id="SM00829">
    <property type="entry name" value="PKS_ER"/>
    <property type="match status" value="1"/>
</dbReference>
<dbReference type="Gene3D" id="3.90.180.10">
    <property type="entry name" value="Medium-chain alcohol dehydrogenases, catalytic domain"/>
    <property type="match status" value="1"/>
</dbReference>
<keyword evidence="4" id="KW-0862">Zinc</keyword>
<dbReference type="CDD" id="cd08297">
    <property type="entry name" value="CAD3"/>
    <property type="match status" value="1"/>
</dbReference>
<evidence type="ECO:0000259" key="6">
    <source>
        <dbReference type="SMART" id="SM00829"/>
    </source>
</evidence>
<dbReference type="Pfam" id="PF00107">
    <property type="entry name" value="ADH_zinc_N"/>
    <property type="match status" value="1"/>
</dbReference>
<evidence type="ECO:0000313" key="7">
    <source>
        <dbReference type="EMBL" id="CAK7234945.1"/>
    </source>
</evidence>
<comment type="caution">
    <text evidence="7">The sequence shown here is derived from an EMBL/GenBank/DDBJ whole genome shotgun (WGS) entry which is preliminary data.</text>
</comment>
<evidence type="ECO:0000256" key="5">
    <source>
        <dbReference type="ARBA" id="ARBA00023002"/>
    </source>
</evidence>
<gene>
    <name evidence="7" type="ORF">SBRCBS47491_009122</name>
</gene>
<organism evidence="7 8">
    <name type="scientific">Sporothrix bragantina</name>
    <dbReference type="NCBI Taxonomy" id="671064"/>
    <lineage>
        <taxon>Eukaryota</taxon>
        <taxon>Fungi</taxon>
        <taxon>Dikarya</taxon>
        <taxon>Ascomycota</taxon>
        <taxon>Pezizomycotina</taxon>
        <taxon>Sordariomycetes</taxon>
        <taxon>Sordariomycetidae</taxon>
        <taxon>Ophiostomatales</taxon>
        <taxon>Ophiostomataceae</taxon>
        <taxon>Sporothrix</taxon>
    </lineage>
</organism>
<keyword evidence="8" id="KW-1185">Reference proteome</keyword>
<reference evidence="7 8" key="1">
    <citation type="submission" date="2024-01" db="EMBL/GenBank/DDBJ databases">
        <authorList>
            <person name="Allen C."/>
            <person name="Tagirdzhanova G."/>
        </authorList>
    </citation>
    <scope>NUCLEOTIDE SEQUENCE [LARGE SCALE GENOMIC DNA]</scope>
</reference>
<dbReference type="InterPro" id="IPR011032">
    <property type="entry name" value="GroES-like_sf"/>
</dbReference>
<name>A0ABP0CTR1_9PEZI</name>
<keyword evidence="3" id="KW-0479">Metal-binding</keyword>
<dbReference type="InterPro" id="IPR013149">
    <property type="entry name" value="ADH-like_C"/>
</dbReference>
<evidence type="ECO:0000256" key="3">
    <source>
        <dbReference type="ARBA" id="ARBA00022723"/>
    </source>
</evidence>
<dbReference type="SUPFAM" id="SSF51735">
    <property type="entry name" value="NAD(P)-binding Rossmann-fold domains"/>
    <property type="match status" value="1"/>
</dbReference>
<sequence>MATASASSLPSSIHAQCLDAYNTPYVYRSIPLPSMETPHDVLIKVDAASYCHTDAVAAAGKMGPGIPESFPLIGCHEYAGTVAALPAGYSGELKIGDRVGVPSRAFHPCTKCFECSSGPSAKDPHADDPGYSVYCPHSSNNGLVRPGGFQEYSIVDDRQVAPIPDDMAATDAAVLMCAGITIYGALKRCNLQPGQRVGIMGCGGGLGHLGLQFASAMGLRVVGIDAQDKPLQLAKETAANIKDKGLPKGCSIPEIIDARAASADEVAKRLGRDDGLVERGEMGLDAVIILPDSQAAFTYGIGLLRNHGLCVLVSFPEKPFEVSAQDIVFRDIRLIGSLTGSNRLLREAVAFATKHNVRAHIRSFPLSKLNDLVEEYHKGVGGKLVIDMTLKD</sequence>
<dbReference type="InterPro" id="IPR036291">
    <property type="entry name" value="NAD(P)-bd_dom_sf"/>
</dbReference>
<comment type="similarity">
    <text evidence="2">Belongs to the zinc-containing alcohol dehydrogenase family.</text>
</comment>
<dbReference type="PANTHER" id="PTHR42940:SF8">
    <property type="entry name" value="VACUOLAR PROTEIN SORTING-ASSOCIATED PROTEIN 11"/>
    <property type="match status" value="1"/>
</dbReference>
<dbReference type="PANTHER" id="PTHR42940">
    <property type="entry name" value="ALCOHOL DEHYDROGENASE 1-RELATED"/>
    <property type="match status" value="1"/>
</dbReference>
<accession>A0ABP0CTR1</accession>
<evidence type="ECO:0000256" key="1">
    <source>
        <dbReference type="ARBA" id="ARBA00001947"/>
    </source>
</evidence>
<dbReference type="SUPFAM" id="SSF50129">
    <property type="entry name" value="GroES-like"/>
    <property type="match status" value="1"/>
</dbReference>
<dbReference type="EMBL" id="CAWUHC010000135">
    <property type="protein sequence ID" value="CAK7234945.1"/>
    <property type="molecule type" value="Genomic_DNA"/>
</dbReference>
<dbReference type="InterPro" id="IPR020843">
    <property type="entry name" value="ER"/>
</dbReference>
<evidence type="ECO:0000256" key="4">
    <source>
        <dbReference type="ARBA" id="ARBA00022833"/>
    </source>
</evidence>
<feature type="domain" description="Enoyl reductase (ER)" evidence="6">
    <location>
        <begin position="19"/>
        <end position="386"/>
    </location>
</feature>
<protein>
    <recommendedName>
        <fullName evidence="6">Enoyl reductase (ER) domain-containing protein</fullName>
    </recommendedName>
</protein>
<evidence type="ECO:0000313" key="8">
    <source>
        <dbReference type="Proteomes" id="UP001642406"/>
    </source>
</evidence>
<evidence type="ECO:0000256" key="2">
    <source>
        <dbReference type="ARBA" id="ARBA00008072"/>
    </source>
</evidence>
<dbReference type="Gene3D" id="3.40.50.720">
    <property type="entry name" value="NAD(P)-binding Rossmann-like Domain"/>
    <property type="match status" value="1"/>
</dbReference>
<dbReference type="Proteomes" id="UP001642406">
    <property type="component" value="Unassembled WGS sequence"/>
</dbReference>
<dbReference type="InterPro" id="IPR013154">
    <property type="entry name" value="ADH-like_N"/>
</dbReference>
<dbReference type="Pfam" id="PF08240">
    <property type="entry name" value="ADH_N"/>
    <property type="match status" value="1"/>
</dbReference>
<keyword evidence="5" id="KW-0560">Oxidoreductase</keyword>
<proteinExistence type="inferred from homology"/>